<gene>
    <name evidence="1" type="ORF">MU1_12240</name>
</gene>
<evidence type="ECO:0000313" key="1">
    <source>
        <dbReference type="EMBL" id="GLX66880.1"/>
    </source>
</evidence>
<dbReference type="Proteomes" id="UP001157114">
    <property type="component" value="Unassembled WGS sequence"/>
</dbReference>
<accession>A0ABQ6GA06</accession>
<organism evidence="1 2">
    <name type="scientific">Paenibacillus glycanilyticus</name>
    <dbReference type="NCBI Taxonomy" id="126569"/>
    <lineage>
        <taxon>Bacteria</taxon>
        <taxon>Bacillati</taxon>
        <taxon>Bacillota</taxon>
        <taxon>Bacilli</taxon>
        <taxon>Bacillales</taxon>
        <taxon>Paenibacillaceae</taxon>
        <taxon>Paenibacillus</taxon>
    </lineage>
</organism>
<sequence>MDRPPDYKIHFVPTDGSEALSVWYDLWFTNGFAELYIEGQNQHKKLSEADSLILHDVIQ</sequence>
<evidence type="ECO:0000313" key="2">
    <source>
        <dbReference type="Proteomes" id="UP001157114"/>
    </source>
</evidence>
<reference evidence="1 2" key="1">
    <citation type="submission" date="2023-03" db="EMBL/GenBank/DDBJ databases">
        <title>Draft genome sequence of the bacteria which degrade cell wall of Tricholomamatutake.</title>
        <authorList>
            <person name="Konishi Y."/>
            <person name="Fukuta Y."/>
            <person name="Shirasaka N."/>
        </authorList>
    </citation>
    <scope>NUCLEOTIDE SEQUENCE [LARGE SCALE GENOMIC DNA]</scope>
    <source>
        <strain evidence="2">mu1</strain>
    </source>
</reference>
<protein>
    <submittedName>
        <fullName evidence="1">Uncharacterized protein</fullName>
    </submittedName>
</protein>
<proteinExistence type="predicted"/>
<dbReference type="EMBL" id="BSSQ01000005">
    <property type="protein sequence ID" value="GLX66880.1"/>
    <property type="molecule type" value="Genomic_DNA"/>
</dbReference>
<keyword evidence="2" id="KW-1185">Reference proteome</keyword>
<comment type="caution">
    <text evidence="1">The sequence shown here is derived from an EMBL/GenBank/DDBJ whole genome shotgun (WGS) entry which is preliminary data.</text>
</comment>
<name>A0ABQ6GA06_9BACL</name>